<dbReference type="SMART" id="SM00065">
    <property type="entry name" value="GAF"/>
    <property type="match status" value="2"/>
</dbReference>
<protein>
    <submittedName>
        <fullName evidence="5">Serine phosphatase RsbU (Regulator of sigma subunit)</fullName>
    </submittedName>
</protein>
<evidence type="ECO:0000313" key="5">
    <source>
        <dbReference type="EMBL" id="PJJ77796.1"/>
    </source>
</evidence>
<dbReference type="InterPro" id="IPR003018">
    <property type="entry name" value="GAF"/>
</dbReference>
<name>A0A2M9D0S5_9CELL</name>
<dbReference type="PANTHER" id="PTHR43156:SF2">
    <property type="entry name" value="STAGE II SPORULATION PROTEIN E"/>
    <property type="match status" value="1"/>
</dbReference>
<dbReference type="CDD" id="cd16936">
    <property type="entry name" value="HATPase_RsbW-like"/>
    <property type="match status" value="1"/>
</dbReference>
<dbReference type="Pfam" id="PF13185">
    <property type="entry name" value="GAF_2"/>
    <property type="match status" value="1"/>
</dbReference>
<dbReference type="SUPFAM" id="SSF55781">
    <property type="entry name" value="GAF domain-like"/>
    <property type="match status" value="2"/>
</dbReference>
<dbReference type="InterPro" id="IPR003594">
    <property type="entry name" value="HATPase_dom"/>
</dbReference>
<dbReference type="InterPro" id="IPR036457">
    <property type="entry name" value="PPM-type-like_dom_sf"/>
</dbReference>
<dbReference type="InterPro" id="IPR001932">
    <property type="entry name" value="PPM-type_phosphatase-like_dom"/>
</dbReference>
<keyword evidence="6" id="KW-1185">Reference proteome</keyword>
<dbReference type="Pfam" id="PF07228">
    <property type="entry name" value="SpoIIE"/>
    <property type="match status" value="1"/>
</dbReference>
<sequence length="737" mass="77875">MTRVEAVRDLVEAGLDSAAPDPSFDRFARLVRRHLGTPLAAVVIVLDDADVFPGALGLNDTLQRERRLQGHRSLARIVVEDGAPLVIDDITRDARARVATTVALLGVGAFVGYPIHDLRGRPVGALCAADTASRVWSAEDRAALADLAAACTAELGMRAERERARRIQHVAVRANRKSRALLMLSEAFADAGSVSDVEETLSRVAMAGLGARWTGLALLDADGKSLAYASNTFLPPGEAAAALVTPLDAESPLTQAARTGELCQFHDAASVLRAFPGASIDACTGARVVLPLHSGRRLVGVVCVVWGAAHETDDDERSVELALARYTVQALDRVRLLEDRRAVATTLQAAMLTKLPAVAGLELASTYSPAARSDQVGGDWYDAVVLDDDAAVLMIGDVTGHDMRAAAVMGQLRSMLRTFAWSQDESPATLLRLLDRANTGLGLDATGTAVVARLDRRNDPARPGHVLTWSSAGHIAPVVLRADGTAEILSGAPDFMLGVAPGSDRADHTAWLSPGDTLVLFTDGLVEQRAALTGVDVDALVQAAAAYGDGSTAALPDALVRRLVGERQRDDVAVLAVRVRHGAATRPATNADPVARSRDVGPGRASAGNARRWVDDLLESCGVASRLRRDAMLLTSELVTNALHHGELPVRLGVRVDDDQVRVAVADASPEHPVLQDPSPYAGGGRGMQLVARFSSAWGVEPADDGGPGKSVWFTLARELPVPRRVRPVAHRVGGRA</sequence>
<organism evidence="5 6">
    <name type="scientific">Sediminihabitans luteus</name>
    <dbReference type="NCBI Taxonomy" id="1138585"/>
    <lineage>
        <taxon>Bacteria</taxon>
        <taxon>Bacillati</taxon>
        <taxon>Actinomycetota</taxon>
        <taxon>Actinomycetes</taxon>
        <taxon>Micrococcales</taxon>
        <taxon>Cellulomonadaceae</taxon>
        <taxon>Sediminihabitans</taxon>
    </lineage>
</organism>
<evidence type="ECO:0000313" key="6">
    <source>
        <dbReference type="Proteomes" id="UP000231693"/>
    </source>
</evidence>
<dbReference type="GO" id="GO:0016791">
    <property type="term" value="F:phosphatase activity"/>
    <property type="evidence" value="ECO:0007669"/>
    <property type="project" value="TreeGrafter"/>
</dbReference>
<dbReference type="PANTHER" id="PTHR43156">
    <property type="entry name" value="STAGE II SPORULATION PROTEIN E-RELATED"/>
    <property type="match status" value="1"/>
</dbReference>
<dbReference type="InterPro" id="IPR052016">
    <property type="entry name" value="Bact_Sigma-Reg"/>
</dbReference>
<dbReference type="InterPro" id="IPR036890">
    <property type="entry name" value="HATPase_C_sf"/>
</dbReference>
<dbReference type="SUPFAM" id="SSF81606">
    <property type="entry name" value="PP2C-like"/>
    <property type="match status" value="1"/>
</dbReference>
<dbReference type="Pfam" id="PF01590">
    <property type="entry name" value="GAF"/>
    <property type="match status" value="1"/>
</dbReference>
<dbReference type="EMBL" id="PGFE01000001">
    <property type="protein sequence ID" value="PJJ77796.1"/>
    <property type="molecule type" value="Genomic_DNA"/>
</dbReference>
<evidence type="ECO:0000259" key="3">
    <source>
        <dbReference type="SMART" id="SM00065"/>
    </source>
</evidence>
<dbReference type="AlphaFoldDB" id="A0A2M9D0S5"/>
<dbReference type="Gene3D" id="3.30.450.40">
    <property type="match status" value="2"/>
</dbReference>
<feature type="domain" description="GAF" evidence="3">
    <location>
        <begin position="19"/>
        <end position="165"/>
    </location>
</feature>
<dbReference type="Gene3D" id="3.60.40.10">
    <property type="entry name" value="PPM-type phosphatase domain"/>
    <property type="match status" value="1"/>
</dbReference>
<comment type="caution">
    <text evidence="5">The sequence shown here is derived from an EMBL/GenBank/DDBJ whole genome shotgun (WGS) entry which is preliminary data.</text>
</comment>
<dbReference type="SUPFAM" id="SSF55874">
    <property type="entry name" value="ATPase domain of HSP90 chaperone/DNA topoisomerase II/histidine kinase"/>
    <property type="match status" value="1"/>
</dbReference>
<gene>
    <name evidence="5" type="ORF">CLV28_1022</name>
</gene>
<feature type="region of interest" description="Disordered" evidence="2">
    <location>
        <begin position="586"/>
        <end position="606"/>
    </location>
</feature>
<keyword evidence="1" id="KW-0378">Hydrolase</keyword>
<dbReference type="Proteomes" id="UP000231693">
    <property type="component" value="Unassembled WGS sequence"/>
</dbReference>
<proteinExistence type="predicted"/>
<feature type="domain" description="GAF" evidence="3">
    <location>
        <begin position="192"/>
        <end position="341"/>
    </location>
</feature>
<evidence type="ECO:0000256" key="1">
    <source>
        <dbReference type="ARBA" id="ARBA00022801"/>
    </source>
</evidence>
<dbReference type="Gene3D" id="3.30.565.10">
    <property type="entry name" value="Histidine kinase-like ATPase, C-terminal domain"/>
    <property type="match status" value="1"/>
</dbReference>
<evidence type="ECO:0000259" key="4">
    <source>
        <dbReference type="SMART" id="SM00331"/>
    </source>
</evidence>
<feature type="domain" description="PPM-type phosphatase" evidence="4">
    <location>
        <begin position="361"/>
        <end position="579"/>
    </location>
</feature>
<dbReference type="Pfam" id="PF13581">
    <property type="entry name" value="HATPase_c_2"/>
    <property type="match status" value="1"/>
</dbReference>
<dbReference type="InterPro" id="IPR029016">
    <property type="entry name" value="GAF-like_dom_sf"/>
</dbReference>
<reference evidence="5 6" key="1">
    <citation type="submission" date="2017-11" db="EMBL/GenBank/DDBJ databases">
        <title>Genomic Encyclopedia of Archaeal and Bacterial Type Strains, Phase II (KMG-II): From Individual Species to Whole Genera.</title>
        <authorList>
            <person name="Goeker M."/>
        </authorList>
    </citation>
    <scope>NUCLEOTIDE SEQUENCE [LARGE SCALE GENOMIC DNA]</scope>
    <source>
        <strain evidence="5 6">DSM 25478</strain>
    </source>
</reference>
<evidence type="ECO:0000256" key="2">
    <source>
        <dbReference type="SAM" id="MobiDB-lite"/>
    </source>
</evidence>
<dbReference type="RefSeq" id="WP_100422112.1">
    <property type="nucleotide sequence ID" value="NZ_BOOX01000010.1"/>
</dbReference>
<dbReference type="SMART" id="SM00331">
    <property type="entry name" value="PP2C_SIG"/>
    <property type="match status" value="1"/>
</dbReference>
<accession>A0A2M9D0S5</accession>
<dbReference type="OrthoDB" id="319881at2"/>